<keyword evidence="2" id="KW-1185">Reference proteome</keyword>
<dbReference type="Proteomes" id="UP000789706">
    <property type="component" value="Unassembled WGS sequence"/>
</dbReference>
<gene>
    <name evidence="1" type="ORF">DEBURN_LOCUS6165</name>
</gene>
<name>A0A9N9AKD3_9GLOM</name>
<evidence type="ECO:0000313" key="1">
    <source>
        <dbReference type="EMBL" id="CAG8531547.1"/>
    </source>
</evidence>
<proteinExistence type="predicted"/>
<reference evidence="1" key="1">
    <citation type="submission" date="2021-06" db="EMBL/GenBank/DDBJ databases">
        <authorList>
            <person name="Kallberg Y."/>
            <person name="Tangrot J."/>
            <person name="Rosling A."/>
        </authorList>
    </citation>
    <scope>NUCLEOTIDE SEQUENCE</scope>
    <source>
        <strain evidence="1">AZ414A</strain>
    </source>
</reference>
<dbReference type="AlphaFoldDB" id="A0A9N9AKD3"/>
<accession>A0A9N9AKD3</accession>
<sequence length="105" mass="11199">MPLTVLIHAQDSREPALGMPLPKGLSPPAIIVLKLQSKIAFTVNDVKGNIEIDVKDNKAIRNVNSWLAPPKTDGDGDNDIGSLVDVRGDYGEGGRNVEVDVVIVS</sequence>
<evidence type="ECO:0000313" key="2">
    <source>
        <dbReference type="Proteomes" id="UP000789706"/>
    </source>
</evidence>
<organism evidence="1 2">
    <name type="scientific">Diversispora eburnea</name>
    <dbReference type="NCBI Taxonomy" id="1213867"/>
    <lineage>
        <taxon>Eukaryota</taxon>
        <taxon>Fungi</taxon>
        <taxon>Fungi incertae sedis</taxon>
        <taxon>Mucoromycota</taxon>
        <taxon>Glomeromycotina</taxon>
        <taxon>Glomeromycetes</taxon>
        <taxon>Diversisporales</taxon>
        <taxon>Diversisporaceae</taxon>
        <taxon>Diversispora</taxon>
    </lineage>
</organism>
<protein>
    <submittedName>
        <fullName evidence="1">635_t:CDS:1</fullName>
    </submittedName>
</protein>
<comment type="caution">
    <text evidence="1">The sequence shown here is derived from an EMBL/GenBank/DDBJ whole genome shotgun (WGS) entry which is preliminary data.</text>
</comment>
<dbReference type="EMBL" id="CAJVPK010000610">
    <property type="protein sequence ID" value="CAG8531547.1"/>
    <property type="molecule type" value="Genomic_DNA"/>
</dbReference>